<dbReference type="InterPro" id="IPR038765">
    <property type="entry name" value="Papain-like_cys_pep_sf"/>
</dbReference>
<evidence type="ECO:0000256" key="2">
    <source>
        <dbReference type="ARBA" id="ARBA00022670"/>
    </source>
</evidence>
<protein>
    <recommendedName>
        <fullName evidence="7">Calpain catalytic domain-containing protein</fullName>
    </recommendedName>
</protein>
<proteinExistence type="inferred from homology"/>
<dbReference type="GO" id="GO:0004198">
    <property type="term" value="F:calcium-dependent cysteine-type endopeptidase activity"/>
    <property type="evidence" value="ECO:0007669"/>
    <property type="project" value="InterPro"/>
</dbReference>
<keyword evidence="2" id="KW-0645">Protease</keyword>
<evidence type="ECO:0000256" key="3">
    <source>
        <dbReference type="ARBA" id="ARBA00022801"/>
    </source>
</evidence>
<dbReference type="SMART" id="SM00230">
    <property type="entry name" value="CysPc"/>
    <property type="match status" value="1"/>
</dbReference>
<name>A0A836C151_9CHLO</name>
<dbReference type="InterPro" id="IPR022684">
    <property type="entry name" value="Calpain_cysteine_protease"/>
</dbReference>
<comment type="caution">
    <text evidence="8">The sequence shown here is derived from an EMBL/GenBank/DDBJ whole genome shotgun (WGS) entry which is preliminary data.</text>
</comment>
<evidence type="ECO:0000256" key="6">
    <source>
        <dbReference type="SAM" id="MobiDB-lite"/>
    </source>
</evidence>
<keyword evidence="9" id="KW-1185">Reference proteome</keyword>
<gene>
    <name evidence="8" type="ORF">HYH03_006480</name>
</gene>
<dbReference type="EMBL" id="JAEHOE010000024">
    <property type="protein sequence ID" value="KAG2495537.1"/>
    <property type="molecule type" value="Genomic_DNA"/>
</dbReference>
<dbReference type="GO" id="GO:0006508">
    <property type="term" value="P:proteolysis"/>
    <property type="evidence" value="ECO:0007669"/>
    <property type="project" value="UniProtKB-KW"/>
</dbReference>
<dbReference type="PANTHER" id="PTHR10183:SF379">
    <property type="entry name" value="CALPAIN-5"/>
    <property type="match status" value="1"/>
</dbReference>
<evidence type="ECO:0000256" key="5">
    <source>
        <dbReference type="PROSITE-ProRule" id="PRU00239"/>
    </source>
</evidence>
<organism evidence="8 9">
    <name type="scientific">Edaphochlamys debaryana</name>
    <dbReference type="NCBI Taxonomy" id="47281"/>
    <lineage>
        <taxon>Eukaryota</taxon>
        <taxon>Viridiplantae</taxon>
        <taxon>Chlorophyta</taxon>
        <taxon>core chlorophytes</taxon>
        <taxon>Chlorophyceae</taxon>
        <taxon>CS clade</taxon>
        <taxon>Chlamydomonadales</taxon>
        <taxon>Chlamydomonadales incertae sedis</taxon>
        <taxon>Edaphochlamys</taxon>
    </lineage>
</organism>
<dbReference type="InterPro" id="IPR001300">
    <property type="entry name" value="Peptidase_C2_calpain_cat"/>
</dbReference>
<evidence type="ECO:0000259" key="7">
    <source>
        <dbReference type="PROSITE" id="PS50203"/>
    </source>
</evidence>
<dbReference type="Gene3D" id="2.60.120.380">
    <property type="match status" value="3"/>
</dbReference>
<sequence length="908" mass="96097">MYVSDRALPPEEVTVNTIESLLRIPTLASGRTEEQLVASYGGEDGLVTDPDFLPSVSSLFPDPNQPPASAPPEVTWRRVSGTLYFPTGKTARLLQGVLDSSSFLGALGAVAAARGGELLLDLIVSDDAAPQGAYTFQFFKHGCWQAVVVDNYLPCLADQERLAFACSAVVGELWPSLLEKAYAKVHGSYYALEGLPLHETLVDLTGGVGFKLKLDSQRGRQAVAEGALWLDLQAWLGAGSVIACVAKRRAPARQQFRPDAVDHDTGLATAADGEGPSGEGSGGSGSGLGSGSGRRGSGEDPYGNEDGLGSGSGSDSSYGLLRGQAYTLLEARVVPGAGGSSSGHAGHAGDGVRLVRLHCAWPQGVWRGPWSTGSPEWEQPAMGPHLDSFAATWEDEATFWMPYEAFTAFFNRLHVCRMFPPTWHQLTLHCGWQGPSAGGPYYAPPLEPSFPSARANGNGIANGQFAPVANGGARGGAASTANGQPSTAGPALSSTWCCNPQFRLTVKRAAEVVVCLGQQDPTVGARVHIPKRHRKRSIGLQVLKVPLDSLGRRWEAKPGELVASLAPSAAREVCASFRASPDFAYVVVPHAGRAGEEGAFVLRTLASSPLEVEQLPAPLCLVVGGHWSGFLAGGGRSHPSWGSNPQYMISAAHQGQVVASISRLDLKYAILKAPRDPSLDLDLTLCAPDSRGPDGPGRRTAVRDSEVLAASSLAASGAPSNEEAVLSVTLEPETPYLLVPSLATPGVEAPYELRLMSAVPLELVPLPEMQSVQLAGEWTPESAGGCNVNPLWRRNPKFHICLNSFGRVRITLSRSRPPRIPHPVDDMLGIYILRAAGPEGEIKGDPKRAVVAESTFVPQPDTTAEYELNGGCHYVIMPCTYGPGRTGRFTLAVSSATAFTFRSLQQLH</sequence>
<dbReference type="SMART" id="SM00720">
    <property type="entry name" value="calpain_III"/>
    <property type="match status" value="2"/>
</dbReference>
<dbReference type="SUPFAM" id="SSF54001">
    <property type="entry name" value="Cysteine proteinases"/>
    <property type="match status" value="1"/>
</dbReference>
<accession>A0A836C151</accession>
<dbReference type="Proteomes" id="UP000612055">
    <property type="component" value="Unassembled WGS sequence"/>
</dbReference>
<feature type="domain" description="Calpain catalytic" evidence="7">
    <location>
        <begin position="46"/>
        <end position="419"/>
    </location>
</feature>
<comment type="caution">
    <text evidence="5">Lacks conserved residue(s) required for the propagation of feature annotation.</text>
</comment>
<dbReference type="InterPro" id="IPR022682">
    <property type="entry name" value="Calpain_domain_III"/>
</dbReference>
<feature type="region of interest" description="Disordered" evidence="6">
    <location>
        <begin position="254"/>
        <end position="315"/>
    </location>
</feature>
<dbReference type="PROSITE" id="PS50203">
    <property type="entry name" value="CALPAIN_CAT"/>
    <property type="match status" value="1"/>
</dbReference>
<dbReference type="PANTHER" id="PTHR10183">
    <property type="entry name" value="CALPAIN"/>
    <property type="match status" value="1"/>
</dbReference>
<evidence type="ECO:0000256" key="4">
    <source>
        <dbReference type="ARBA" id="ARBA00022807"/>
    </source>
</evidence>
<dbReference type="Pfam" id="PF01067">
    <property type="entry name" value="Calpain_III"/>
    <property type="match status" value="2"/>
</dbReference>
<feature type="compositionally biased region" description="Gly residues" evidence="6">
    <location>
        <begin position="275"/>
        <end position="295"/>
    </location>
</feature>
<dbReference type="PRINTS" id="PR00704">
    <property type="entry name" value="CALPAIN"/>
</dbReference>
<keyword evidence="4" id="KW-0788">Thiol protease</keyword>
<dbReference type="Gene3D" id="3.90.70.10">
    <property type="entry name" value="Cysteine proteinases"/>
    <property type="match status" value="1"/>
</dbReference>
<dbReference type="InterPro" id="IPR036213">
    <property type="entry name" value="Calpain_III_sf"/>
</dbReference>
<dbReference type="AlphaFoldDB" id="A0A836C151"/>
<dbReference type="OrthoDB" id="424753at2759"/>
<evidence type="ECO:0000256" key="1">
    <source>
        <dbReference type="ARBA" id="ARBA00007623"/>
    </source>
</evidence>
<reference evidence="8" key="1">
    <citation type="journal article" date="2020" name="bioRxiv">
        <title>Comparative genomics of Chlamydomonas.</title>
        <authorList>
            <person name="Craig R.J."/>
            <person name="Hasan A.R."/>
            <person name="Ness R.W."/>
            <person name="Keightley P.D."/>
        </authorList>
    </citation>
    <scope>NUCLEOTIDE SEQUENCE</scope>
    <source>
        <strain evidence="8">CCAP 11/70</strain>
    </source>
</reference>
<evidence type="ECO:0000313" key="8">
    <source>
        <dbReference type="EMBL" id="KAG2495537.1"/>
    </source>
</evidence>
<evidence type="ECO:0000313" key="9">
    <source>
        <dbReference type="Proteomes" id="UP000612055"/>
    </source>
</evidence>
<dbReference type="Pfam" id="PF00648">
    <property type="entry name" value="Peptidase_C2"/>
    <property type="match status" value="1"/>
</dbReference>
<dbReference type="SUPFAM" id="SSF49758">
    <property type="entry name" value="Calpain large subunit, middle domain (domain III)"/>
    <property type="match status" value="3"/>
</dbReference>
<comment type="similarity">
    <text evidence="1">Belongs to the peptidase C2 family.</text>
</comment>
<keyword evidence="3" id="KW-0378">Hydrolase</keyword>
<dbReference type="InterPro" id="IPR022683">
    <property type="entry name" value="Calpain_III"/>
</dbReference>